<proteinExistence type="predicted"/>
<evidence type="ECO:0000256" key="1">
    <source>
        <dbReference type="SAM" id="MobiDB-lite"/>
    </source>
</evidence>
<evidence type="ECO:0000313" key="3">
    <source>
        <dbReference type="EMBL" id="MBR7618741.1"/>
    </source>
</evidence>
<sequence length="136" mass="13309">MKLIFATATALALTAGLAACGKPASKQAAAPAPEAASAMAASTTPDPAAPTGDMGKMAMPAAAKMAKGQGTVTAVDTTANTITLDHGPIAEAGWPAMTMGFKASPALVAQVKAGDKVAFDLKLEGGAGEITAIQKQ</sequence>
<dbReference type="AlphaFoldDB" id="A0A941CY17"/>
<feature type="signal peptide" evidence="2">
    <location>
        <begin position="1"/>
        <end position="18"/>
    </location>
</feature>
<gene>
    <name evidence="3" type="ORF">JKL49_05005</name>
</gene>
<protein>
    <submittedName>
        <fullName evidence="3">Copper-binding protein</fullName>
    </submittedName>
</protein>
<dbReference type="Proteomes" id="UP000622580">
    <property type="component" value="Unassembled WGS sequence"/>
</dbReference>
<keyword evidence="2" id="KW-0732">Signal</keyword>
<dbReference type="InterPro" id="IPR021647">
    <property type="entry name" value="CusF_Ec"/>
</dbReference>
<organism evidence="3 4">
    <name type="scientific">Phenylobacterium glaciei</name>
    <dbReference type="NCBI Taxonomy" id="2803784"/>
    <lineage>
        <taxon>Bacteria</taxon>
        <taxon>Pseudomonadati</taxon>
        <taxon>Pseudomonadota</taxon>
        <taxon>Alphaproteobacteria</taxon>
        <taxon>Caulobacterales</taxon>
        <taxon>Caulobacteraceae</taxon>
        <taxon>Phenylobacterium</taxon>
    </lineage>
</organism>
<feature type="region of interest" description="Disordered" evidence="1">
    <location>
        <begin position="31"/>
        <end position="56"/>
    </location>
</feature>
<keyword evidence="4" id="KW-1185">Reference proteome</keyword>
<feature type="chain" id="PRO_5037233283" evidence="2">
    <location>
        <begin position="19"/>
        <end position="136"/>
    </location>
</feature>
<dbReference type="InterPro" id="IPR042230">
    <property type="entry name" value="CusF_sf"/>
</dbReference>
<accession>A0A941CY17</accession>
<name>A0A941CY17_9CAUL</name>
<dbReference type="RefSeq" id="WP_215338648.1">
    <property type="nucleotide sequence ID" value="NZ_JAGSGD010000001.1"/>
</dbReference>
<comment type="caution">
    <text evidence="3">The sequence shown here is derived from an EMBL/GenBank/DDBJ whole genome shotgun (WGS) entry which is preliminary data.</text>
</comment>
<dbReference type="Pfam" id="PF11604">
    <property type="entry name" value="CusF_Ec"/>
    <property type="match status" value="1"/>
</dbReference>
<reference evidence="3" key="1">
    <citation type="submission" date="2021-04" db="EMBL/GenBank/DDBJ databases">
        <title>Draft genome assembly of strain Phenylobacterium sp. 20VBR1 using MiniION and Illumina platforms.</title>
        <authorList>
            <person name="Thomas F.A."/>
            <person name="Krishnan K.P."/>
            <person name="Sinha R.K."/>
        </authorList>
    </citation>
    <scope>NUCLEOTIDE SEQUENCE</scope>
    <source>
        <strain evidence="3">20VBR1</strain>
    </source>
</reference>
<evidence type="ECO:0000313" key="4">
    <source>
        <dbReference type="Proteomes" id="UP000622580"/>
    </source>
</evidence>
<evidence type="ECO:0000256" key="2">
    <source>
        <dbReference type="SAM" id="SignalP"/>
    </source>
</evidence>
<dbReference type="Gene3D" id="2.40.50.320">
    <property type="entry name" value="Copper binding periplasmic protein CusF"/>
    <property type="match status" value="1"/>
</dbReference>
<dbReference type="EMBL" id="JAGSGD010000001">
    <property type="protein sequence ID" value="MBR7618741.1"/>
    <property type="molecule type" value="Genomic_DNA"/>
</dbReference>
<dbReference type="PROSITE" id="PS51257">
    <property type="entry name" value="PROKAR_LIPOPROTEIN"/>
    <property type="match status" value="1"/>
</dbReference>